<dbReference type="InterPro" id="IPR050300">
    <property type="entry name" value="GDXG_lipolytic_enzyme"/>
</dbReference>
<dbReference type="SUPFAM" id="SSF53474">
    <property type="entry name" value="alpha/beta-Hydrolases"/>
    <property type="match status" value="1"/>
</dbReference>
<feature type="domain" description="Alpha/beta hydrolase fold-3" evidence="3">
    <location>
        <begin position="166"/>
        <end position="377"/>
    </location>
</feature>
<reference evidence="4 6" key="1">
    <citation type="submission" date="2018-06" db="EMBL/GenBank/DDBJ databases">
        <title>Complete Genome Sequence of the Microcystin-Degrading Bacterium Sphingosinicella microcystinivorans Strain B-9.</title>
        <authorList>
            <person name="Jin H."/>
            <person name="Nishizawa T."/>
            <person name="Guo Y."/>
            <person name="Nishizawa A."/>
            <person name="Park H."/>
            <person name="Kato H."/>
            <person name="Tsuji K."/>
            <person name="Harada K."/>
        </authorList>
    </citation>
    <scope>NUCLEOTIDE SEQUENCE [LARGE SCALE GENOMIC DNA]</scope>
    <source>
        <strain evidence="4 6">B9</strain>
    </source>
</reference>
<feature type="region of interest" description="Disordered" evidence="2">
    <location>
        <begin position="90"/>
        <end position="120"/>
    </location>
</feature>
<sequence>MLIRSHLCTISAFALAVSACEQQKPFDAPVPAGSAARIAHPEDQEIADLASKPDSWVLEQVGGERIVLDGQTLDLRMQYLFHKARVAAETEAQEAKDRPEKPAADPFDEPQSAMETREDANQRWIRRTKPGPELASITNETVTARDGKPIPVRIYRPRAEGPLPVLVYYHGGGWLFGNIEAVDRAMRRLAHEAGVIVISTDYRLAPESPYPASWNDAEDAYYWALENADRLNADTSRICVGGDSAGGNMSVVVTARAHKAGKPKPACQLLYYAAVDNRSVPVMRIHYASARLFWNGFGLDEPFTNYVHQRVFPEMDLSQPEISPILADNFAIMPPTLVAAAGFDPLRDSDRAYAEALKKAGVHTVYMEYAALPHGFLQQTAVTQEADRAAEETARAFGTLVASLQPKRQ</sequence>
<evidence type="ECO:0000313" key="6">
    <source>
        <dbReference type="Proteomes" id="UP000275727"/>
    </source>
</evidence>
<evidence type="ECO:0000313" key="5">
    <source>
        <dbReference type="EMBL" id="RKS91694.1"/>
    </source>
</evidence>
<name>A0AAD1G1G4_SPHMI</name>
<evidence type="ECO:0000256" key="1">
    <source>
        <dbReference type="ARBA" id="ARBA00022801"/>
    </source>
</evidence>
<evidence type="ECO:0000313" key="4">
    <source>
        <dbReference type="EMBL" id="BBE34675.1"/>
    </source>
</evidence>
<protein>
    <submittedName>
        <fullName evidence="5">Acetyl esterase</fullName>
    </submittedName>
    <submittedName>
        <fullName evidence="4">Alpha/beta hydrolase</fullName>
    </submittedName>
</protein>
<evidence type="ECO:0000313" key="7">
    <source>
        <dbReference type="Proteomes" id="UP000276029"/>
    </source>
</evidence>
<dbReference type="PANTHER" id="PTHR48081:SF8">
    <property type="entry name" value="ALPHA_BETA HYDROLASE FOLD-3 DOMAIN-CONTAINING PROTEIN-RELATED"/>
    <property type="match status" value="1"/>
</dbReference>
<dbReference type="EMBL" id="AP018711">
    <property type="protein sequence ID" value="BBE34675.1"/>
    <property type="molecule type" value="Genomic_DNA"/>
</dbReference>
<dbReference type="GO" id="GO:0016787">
    <property type="term" value="F:hydrolase activity"/>
    <property type="evidence" value="ECO:0007669"/>
    <property type="project" value="UniProtKB-KW"/>
</dbReference>
<evidence type="ECO:0000256" key="2">
    <source>
        <dbReference type="SAM" id="MobiDB-lite"/>
    </source>
</evidence>
<dbReference type="Proteomes" id="UP000276029">
    <property type="component" value="Unassembled WGS sequence"/>
</dbReference>
<dbReference type="InterPro" id="IPR029058">
    <property type="entry name" value="AB_hydrolase_fold"/>
</dbReference>
<dbReference type="RefSeq" id="WP_121048121.1">
    <property type="nucleotide sequence ID" value="NZ_AP018711.1"/>
</dbReference>
<organism evidence="4 6">
    <name type="scientific">Sphingosinicella microcystinivorans</name>
    <dbReference type="NCBI Taxonomy" id="335406"/>
    <lineage>
        <taxon>Bacteria</taxon>
        <taxon>Pseudomonadati</taxon>
        <taxon>Pseudomonadota</taxon>
        <taxon>Alphaproteobacteria</taxon>
        <taxon>Sphingomonadales</taxon>
        <taxon>Sphingosinicellaceae</taxon>
        <taxon>Sphingosinicella</taxon>
    </lineage>
</organism>
<dbReference type="Pfam" id="PF07859">
    <property type="entry name" value="Abhydrolase_3"/>
    <property type="match status" value="1"/>
</dbReference>
<dbReference type="EMBL" id="RBWX01000007">
    <property type="protein sequence ID" value="RKS91694.1"/>
    <property type="molecule type" value="Genomic_DNA"/>
</dbReference>
<dbReference type="Gene3D" id="3.40.50.1820">
    <property type="entry name" value="alpha/beta hydrolase"/>
    <property type="match status" value="1"/>
</dbReference>
<keyword evidence="1 4" id="KW-0378">Hydrolase</keyword>
<dbReference type="PROSITE" id="PS51257">
    <property type="entry name" value="PROKAR_LIPOPROTEIN"/>
    <property type="match status" value="1"/>
</dbReference>
<dbReference type="KEGG" id="smic:SmB9_23330"/>
<dbReference type="Proteomes" id="UP000275727">
    <property type="component" value="Chromosome"/>
</dbReference>
<dbReference type="AlphaFoldDB" id="A0AAD1G1G4"/>
<gene>
    <name evidence="5" type="ORF">DFR51_1260</name>
    <name evidence="4" type="ORF">SmB9_23330</name>
</gene>
<accession>A0AAD1G1G4</accession>
<reference evidence="5 7" key="2">
    <citation type="submission" date="2018-10" db="EMBL/GenBank/DDBJ databases">
        <title>Genomic Encyclopedia of Type Strains, Phase IV (KMG-IV): sequencing the most valuable type-strain genomes for metagenomic binning, comparative biology and taxonomic classification.</title>
        <authorList>
            <person name="Goeker M."/>
        </authorList>
    </citation>
    <scope>NUCLEOTIDE SEQUENCE [LARGE SCALE GENOMIC DNA]</scope>
    <source>
        <strain evidence="5 7">DSM 19791</strain>
    </source>
</reference>
<dbReference type="PANTHER" id="PTHR48081">
    <property type="entry name" value="AB HYDROLASE SUPERFAMILY PROTEIN C4A8.06C"/>
    <property type="match status" value="1"/>
</dbReference>
<feature type="compositionally biased region" description="Basic and acidic residues" evidence="2">
    <location>
        <begin position="93"/>
        <end position="103"/>
    </location>
</feature>
<proteinExistence type="predicted"/>
<evidence type="ECO:0000259" key="3">
    <source>
        <dbReference type="Pfam" id="PF07859"/>
    </source>
</evidence>
<keyword evidence="7" id="KW-1185">Reference proteome</keyword>
<dbReference type="InterPro" id="IPR013094">
    <property type="entry name" value="AB_hydrolase_3"/>
</dbReference>